<reference evidence="9 10" key="1">
    <citation type="submission" date="2017-02" db="EMBL/GenBank/DDBJ databases">
        <authorList>
            <person name="Peterson S.W."/>
        </authorList>
    </citation>
    <scope>NUCLEOTIDE SEQUENCE [LARGE SCALE GENOMIC DNA]</scope>
    <source>
        <strain evidence="9 10">DSM 15102</strain>
    </source>
</reference>
<dbReference type="InterPro" id="IPR000515">
    <property type="entry name" value="MetI-like"/>
</dbReference>
<evidence type="ECO:0000256" key="5">
    <source>
        <dbReference type="ARBA" id="ARBA00022989"/>
    </source>
</evidence>
<gene>
    <name evidence="9" type="ORF">SAMN02745973_01108</name>
</gene>
<feature type="transmembrane region" description="Helical" evidence="7">
    <location>
        <begin position="103"/>
        <end position="126"/>
    </location>
</feature>
<sequence>MNRRKRSLLLTIIIITMIIGVLAYGVTINQQHLKADFLKKNEPPTLKHPFGTDWMGRDMFFRTLKGLSISIIIGLVASFMSAMIAVFIGALAGIGPKWLDQCILWLIDLMMGIPHMILLILISFVLGRGIRGILIGISITHWTSLARLIRGEVLQIRNEIYIQVSKKLGKGNFYLLRKHIFPHILPQILVGLIWMFPHAILHEASITFLGFGLSPEQPAVGIILSESMKYLSVGMWWLAVFPGACLIFIVMLFDILGENLKRFLDPNTAQE</sequence>
<keyword evidence="4 7" id="KW-0812">Transmembrane</keyword>
<evidence type="ECO:0000259" key="8">
    <source>
        <dbReference type="PROSITE" id="PS50928"/>
    </source>
</evidence>
<comment type="subcellular location">
    <subcellularLocation>
        <location evidence="1 7">Cell membrane</location>
        <topology evidence="1 7">Multi-pass membrane protein</topology>
    </subcellularLocation>
</comment>
<dbReference type="Pfam" id="PF00528">
    <property type="entry name" value="BPD_transp_1"/>
    <property type="match status" value="1"/>
</dbReference>
<evidence type="ECO:0000256" key="6">
    <source>
        <dbReference type="ARBA" id="ARBA00023136"/>
    </source>
</evidence>
<evidence type="ECO:0000313" key="10">
    <source>
        <dbReference type="Proteomes" id="UP000196365"/>
    </source>
</evidence>
<dbReference type="InterPro" id="IPR050366">
    <property type="entry name" value="BP-dependent_transpt_permease"/>
</dbReference>
<keyword evidence="10" id="KW-1185">Reference proteome</keyword>
<keyword evidence="2 7" id="KW-0813">Transport</keyword>
<dbReference type="SUPFAM" id="SSF161098">
    <property type="entry name" value="MetI-like"/>
    <property type="match status" value="1"/>
</dbReference>
<dbReference type="PANTHER" id="PTHR43386:SF23">
    <property type="entry name" value="ABC TRANSPORTER"/>
    <property type="match status" value="1"/>
</dbReference>
<dbReference type="GO" id="GO:0055085">
    <property type="term" value="P:transmembrane transport"/>
    <property type="evidence" value="ECO:0007669"/>
    <property type="project" value="InterPro"/>
</dbReference>
<organism evidence="9 10">
    <name type="scientific">Garciella nitratireducens DSM 15102</name>
    <dbReference type="NCBI Taxonomy" id="1121911"/>
    <lineage>
        <taxon>Bacteria</taxon>
        <taxon>Bacillati</taxon>
        <taxon>Bacillota</taxon>
        <taxon>Clostridia</taxon>
        <taxon>Eubacteriales</taxon>
        <taxon>Eubacteriaceae</taxon>
        <taxon>Garciella</taxon>
    </lineage>
</organism>
<dbReference type="GO" id="GO:0005886">
    <property type="term" value="C:plasma membrane"/>
    <property type="evidence" value="ECO:0007669"/>
    <property type="project" value="UniProtKB-SubCell"/>
</dbReference>
<evidence type="ECO:0000256" key="1">
    <source>
        <dbReference type="ARBA" id="ARBA00004651"/>
    </source>
</evidence>
<keyword evidence="5 7" id="KW-1133">Transmembrane helix</keyword>
<keyword evidence="3" id="KW-1003">Cell membrane</keyword>
<dbReference type="RefSeq" id="WP_087678559.1">
    <property type="nucleotide sequence ID" value="NZ_FUWV01000005.1"/>
</dbReference>
<evidence type="ECO:0000256" key="7">
    <source>
        <dbReference type="RuleBase" id="RU363032"/>
    </source>
</evidence>
<comment type="similarity">
    <text evidence="7">Belongs to the binding-protein-dependent transport system permease family.</text>
</comment>
<dbReference type="AlphaFoldDB" id="A0A1T4LWX0"/>
<proteinExistence type="inferred from homology"/>
<feature type="transmembrane region" description="Helical" evidence="7">
    <location>
        <begin position="235"/>
        <end position="256"/>
    </location>
</feature>
<evidence type="ECO:0000256" key="3">
    <source>
        <dbReference type="ARBA" id="ARBA00022475"/>
    </source>
</evidence>
<dbReference type="OrthoDB" id="9797852at2"/>
<dbReference type="Proteomes" id="UP000196365">
    <property type="component" value="Unassembled WGS sequence"/>
</dbReference>
<keyword evidence="6 7" id="KW-0472">Membrane</keyword>
<feature type="transmembrane region" description="Helical" evidence="7">
    <location>
        <begin position="7"/>
        <end position="28"/>
    </location>
</feature>
<dbReference type="EMBL" id="FUWV01000005">
    <property type="protein sequence ID" value="SJZ58944.1"/>
    <property type="molecule type" value="Genomic_DNA"/>
</dbReference>
<name>A0A1T4LWX0_9FIRM</name>
<dbReference type="Gene3D" id="1.10.3720.10">
    <property type="entry name" value="MetI-like"/>
    <property type="match status" value="1"/>
</dbReference>
<dbReference type="CDD" id="cd06261">
    <property type="entry name" value="TM_PBP2"/>
    <property type="match status" value="1"/>
</dbReference>
<feature type="transmembrane region" description="Helical" evidence="7">
    <location>
        <begin position="180"/>
        <end position="201"/>
    </location>
</feature>
<evidence type="ECO:0000256" key="4">
    <source>
        <dbReference type="ARBA" id="ARBA00022692"/>
    </source>
</evidence>
<dbReference type="InterPro" id="IPR035906">
    <property type="entry name" value="MetI-like_sf"/>
</dbReference>
<evidence type="ECO:0000313" key="9">
    <source>
        <dbReference type="EMBL" id="SJZ58944.1"/>
    </source>
</evidence>
<dbReference type="PROSITE" id="PS50928">
    <property type="entry name" value="ABC_TM1"/>
    <property type="match status" value="1"/>
</dbReference>
<feature type="transmembrane region" description="Helical" evidence="7">
    <location>
        <begin position="67"/>
        <end position="91"/>
    </location>
</feature>
<dbReference type="PANTHER" id="PTHR43386">
    <property type="entry name" value="OLIGOPEPTIDE TRANSPORT SYSTEM PERMEASE PROTEIN APPC"/>
    <property type="match status" value="1"/>
</dbReference>
<protein>
    <submittedName>
        <fullName evidence="9">Peptide/nickel transport system permease protein</fullName>
    </submittedName>
</protein>
<evidence type="ECO:0000256" key="2">
    <source>
        <dbReference type="ARBA" id="ARBA00022448"/>
    </source>
</evidence>
<feature type="domain" description="ABC transmembrane type-1" evidence="8">
    <location>
        <begin position="67"/>
        <end position="257"/>
    </location>
</feature>
<feature type="transmembrane region" description="Helical" evidence="7">
    <location>
        <begin position="132"/>
        <end position="149"/>
    </location>
</feature>
<accession>A0A1T4LWX0</accession>